<dbReference type="Gene3D" id="1.10.3720.10">
    <property type="entry name" value="MetI-like"/>
    <property type="match status" value="1"/>
</dbReference>
<evidence type="ECO:0000256" key="4">
    <source>
        <dbReference type="ARBA" id="ARBA00022692"/>
    </source>
</evidence>
<evidence type="ECO:0000256" key="6">
    <source>
        <dbReference type="ARBA" id="ARBA00023136"/>
    </source>
</evidence>
<dbReference type="Proteomes" id="UP000245839">
    <property type="component" value="Unassembled WGS sequence"/>
</dbReference>
<evidence type="ECO:0000313" key="10">
    <source>
        <dbReference type="Proteomes" id="UP000245839"/>
    </source>
</evidence>
<comment type="subcellular location">
    <subcellularLocation>
        <location evidence="2">Cell envelope</location>
    </subcellularLocation>
    <subcellularLocation>
        <location evidence="1">Membrane</location>
        <topology evidence="1">Multi-pass membrane protein</topology>
    </subcellularLocation>
</comment>
<keyword evidence="6 7" id="KW-0472">Membrane</keyword>
<keyword evidence="4 7" id="KW-0812">Transmembrane</keyword>
<dbReference type="PANTHER" id="PTHR30043:SF9">
    <property type="entry name" value="PHOSPHONATES TRANSPORT SYSTEM PERMEASE PROTEIN"/>
    <property type="match status" value="1"/>
</dbReference>
<proteinExistence type="predicted"/>
<sequence>MTADRPALYAVADRHFARARLVLIGLPALLLADLVRIFFAFEGPALIREADGGNARVLVSDMVRHKVHITRDNRNGSIEVAIEAGRFIATRDRTEVFRYFARWELFFFILDSPYHGLGLGALTAAALSGEAGAIWTNDMWRHGEVARGLFETIPMASLGTTGAAILALPLSFLAVRGFTPLAAVRVVSRRPFDFLRGVDGLIWTIVLSRAFGPGPLTGMLAILIAEVGTFGKMVSEALENVDRRQLEGIRSSGAGGGAARASASSRSFCRCWWRRCSTISNRTAAAPPSSVPSPAVASATADRGALSCACEAPG</sequence>
<evidence type="ECO:0000313" key="8">
    <source>
        <dbReference type="EMBL" id="PWJ21876.1"/>
    </source>
</evidence>
<feature type="transmembrane region" description="Helical" evidence="7">
    <location>
        <begin position="21"/>
        <end position="41"/>
    </location>
</feature>
<evidence type="ECO:0000256" key="3">
    <source>
        <dbReference type="ARBA" id="ARBA00022448"/>
    </source>
</evidence>
<organism evidence="9 11">
    <name type="scientific">Jannaschia seohaensis</name>
    <dbReference type="NCBI Taxonomy" id="475081"/>
    <lineage>
        <taxon>Bacteria</taxon>
        <taxon>Pseudomonadati</taxon>
        <taxon>Pseudomonadota</taxon>
        <taxon>Alphaproteobacteria</taxon>
        <taxon>Rhodobacterales</taxon>
        <taxon>Roseobacteraceae</taxon>
        <taxon>Jannaschia</taxon>
    </lineage>
</organism>
<dbReference type="EMBL" id="QGDJ01000001">
    <property type="protein sequence ID" value="PWJ21876.1"/>
    <property type="molecule type" value="Genomic_DNA"/>
</dbReference>
<dbReference type="GO" id="GO:0016020">
    <property type="term" value="C:membrane"/>
    <property type="evidence" value="ECO:0007669"/>
    <property type="project" value="UniProtKB-SubCell"/>
</dbReference>
<evidence type="ECO:0000313" key="11">
    <source>
        <dbReference type="Proteomes" id="UP000251571"/>
    </source>
</evidence>
<feature type="transmembrane region" description="Helical" evidence="7">
    <location>
        <begin position="156"/>
        <end position="181"/>
    </location>
</feature>
<dbReference type="SUPFAM" id="SSF161098">
    <property type="entry name" value="MetI-like"/>
    <property type="match status" value="1"/>
</dbReference>
<dbReference type="GO" id="GO:0030313">
    <property type="term" value="C:cell envelope"/>
    <property type="evidence" value="ECO:0007669"/>
    <property type="project" value="UniProtKB-SubCell"/>
</dbReference>
<protein>
    <recommendedName>
        <fullName evidence="12">Phosphonate transport system permease protein</fullName>
    </recommendedName>
</protein>
<evidence type="ECO:0000256" key="5">
    <source>
        <dbReference type="ARBA" id="ARBA00022989"/>
    </source>
</evidence>
<keyword evidence="3" id="KW-0813">Transport</keyword>
<evidence type="ECO:0000256" key="1">
    <source>
        <dbReference type="ARBA" id="ARBA00004141"/>
    </source>
</evidence>
<evidence type="ECO:0000256" key="7">
    <source>
        <dbReference type="SAM" id="Phobius"/>
    </source>
</evidence>
<gene>
    <name evidence="8" type="ORF">BCF38_101285</name>
    <name evidence="9" type="ORF">SAMN05421539_101285</name>
</gene>
<dbReference type="PANTHER" id="PTHR30043">
    <property type="entry name" value="PHOSPHONATES TRANSPORT SYSTEM PERMEASE PROTEIN"/>
    <property type="match status" value="1"/>
</dbReference>
<name>A0A2Y9A181_9RHOB</name>
<reference evidence="9 11" key="1">
    <citation type="submission" date="2016-10" db="EMBL/GenBank/DDBJ databases">
        <authorList>
            <person name="Cai Z."/>
        </authorList>
    </citation>
    <scope>NUCLEOTIDE SEQUENCE [LARGE SCALE GENOMIC DNA]</scope>
    <source>
        <strain evidence="9 11">DSM 25227</strain>
    </source>
</reference>
<dbReference type="InterPro" id="IPR035906">
    <property type="entry name" value="MetI-like_sf"/>
</dbReference>
<dbReference type="AlphaFoldDB" id="A0A2Y9A181"/>
<keyword evidence="10" id="KW-1185">Reference proteome</keyword>
<dbReference type="Proteomes" id="UP000251571">
    <property type="component" value="Unassembled WGS sequence"/>
</dbReference>
<feature type="transmembrane region" description="Helical" evidence="7">
    <location>
        <begin position="114"/>
        <end position="135"/>
    </location>
</feature>
<accession>A0A2Y9A181</accession>
<evidence type="ECO:0000313" key="9">
    <source>
        <dbReference type="EMBL" id="SSA38154.1"/>
    </source>
</evidence>
<evidence type="ECO:0000256" key="2">
    <source>
        <dbReference type="ARBA" id="ARBA00004196"/>
    </source>
</evidence>
<dbReference type="EMBL" id="UETC01000001">
    <property type="protein sequence ID" value="SSA38154.1"/>
    <property type="molecule type" value="Genomic_DNA"/>
</dbReference>
<reference evidence="8 10" key="2">
    <citation type="submission" date="2018-03" db="EMBL/GenBank/DDBJ databases">
        <title>Genomic Encyclopedia of Archaeal and Bacterial Type Strains, Phase II (KMG-II): from individual species to whole genera.</title>
        <authorList>
            <person name="Goeker M."/>
        </authorList>
    </citation>
    <scope>NUCLEOTIDE SEQUENCE [LARGE SCALE GENOMIC DNA]</scope>
    <source>
        <strain evidence="8 10">DSM 25227</strain>
    </source>
</reference>
<evidence type="ECO:0008006" key="12">
    <source>
        <dbReference type="Google" id="ProtNLM"/>
    </source>
</evidence>
<feature type="transmembrane region" description="Helical" evidence="7">
    <location>
        <begin position="201"/>
        <end position="225"/>
    </location>
</feature>
<keyword evidence="5 7" id="KW-1133">Transmembrane helix</keyword>